<dbReference type="PANTHER" id="PTHR44379:SF8">
    <property type="entry name" value="XANTHINE DEHYDROGENASE IRON-SULFUR-BINDING SUBUNIT XDHC-RELATED"/>
    <property type="match status" value="1"/>
</dbReference>
<dbReference type="InterPro" id="IPR012675">
    <property type="entry name" value="Beta-grasp_dom_sf"/>
</dbReference>
<dbReference type="eggNOG" id="arCOG01925">
    <property type="taxonomic scope" value="Archaea"/>
</dbReference>
<dbReference type="PANTHER" id="PTHR44379">
    <property type="entry name" value="OXIDOREDUCTASE WITH IRON-SULFUR SUBUNIT"/>
    <property type="match status" value="1"/>
</dbReference>
<dbReference type="Gene3D" id="1.10.150.120">
    <property type="entry name" value="[2Fe-2S]-binding domain"/>
    <property type="match status" value="1"/>
</dbReference>
<dbReference type="SUPFAM" id="SSF54292">
    <property type="entry name" value="2Fe-2S ferredoxin-like"/>
    <property type="match status" value="1"/>
</dbReference>
<protein>
    <submittedName>
        <fullName evidence="7">Aldehyde oxidase and xanthine dehydrogenase, short chain</fullName>
    </submittedName>
</protein>
<dbReference type="AlphaFoldDB" id="I3TE90"/>
<dbReference type="HOGENOM" id="CLU_052511_3_1_2"/>
<organism evidence="7 8">
    <name type="scientific">Thermogladius calderae (strain DSM 22663 / VKM B-2946 / 1633)</name>
    <dbReference type="NCBI Taxonomy" id="1184251"/>
    <lineage>
        <taxon>Archaea</taxon>
        <taxon>Thermoproteota</taxon>
        <taxon>Thermoprotei</taxon>
        <taxon>Desulfurococcales</taxon>
        <taxon>Desulfurococcaceae</taxon>
        <taxon>Thermogladius</taxon>
    </lineage>
</organism>
<dbReference type="EMBL" id="CP003531">
    <property type="protein sequence ID" value="AFK51078.1"/>
    <property type="molecule type" value="Genomic_DNA"/>
</dbReference>
<dbReference type="GO" id="GO:0046872">
    <property type="term" value="F:metal ion binding"/>
    <property type="evidence" value="ECO:0007669"/>
    <property type="project" value="UniProtKB-KW"/>
</dbReference>
<dbReference type="InterPro" id="IPR051452">
    <property type="entry name" value="Diverse_Oxidoreductases"/>
</dbReference>
<evidence type="ECO:0000259" key="6">
    <source>
        <dbReference type="PROSITE" id="PS51085"/>
    </source>
</evidence>
<keyword evidence="3" id="KW-0560">Oxidoreductase</keyword>
<keyword evidence="2" id="KW-0479">Metal-binding</keyword>
<dbReference type="SUPFAM" id="SSF47741">
    <property type="entry name" value="CO dehydrogenase ISP C-domain like"/>
    <property type="match status" value="1"/>
</dbReference>
<dbReference type="CDD" id="cd00207">
    <property type="entry name" value="fer2"/>
    <property type="match status" value="1"/>
</dbReference>
<accession>I3TE90</accession>
<dbReference type="InParanoid" id="I3TE90"/>
<dbReference type="OrthoDB" id="37184at2157"/>
<sequence length="176" mass="19587">MVKVTLTVNNVKYELDVPPLERLIDTLRYRLGFTSVKEGCGRGECGSCIVLVNGNPVHSCLALTSRLDGAEITTLEGLAPAGKVHAIQVAFIEARGVQCGFCTPGFIMVTKALLDRVSDPDDKTIREWHSSVLCRCGSYPYYSEAVKRAAKYLKEGKIYFDEKEVREKYHLKVLAR</sequence>
<dbReference type="Proteomes" id="UP000005270">
    <property type="component" value="Chromosome"/>
</dbReference>
<dbReference type="InterPro" id="IPR001041">
    <property type="entry name" value="2Fe-2S_ferredoxin-type"/>
</dbReference>
<evidence type="ECO:0000256" key="4">
    <source>
        <dbReference type="ARBA" id="ARBA00023004"/>
    </source>
</evidence>
<dbReference type="STRING" id="1184251.TCELL_0654"/>
<keyword evidence="4" id="KW-0408">Iron</keyword>
<gene>
    <name evidence="7" type="ordered locus">TCELL_0654</name>
</gene>
<dbReference type="InterPro" id="IPR036010">
    <property type="entry name" value="2Fe-2S_ferredoxin-like_sf"/>
</dbReference>
<dbReference type="PROSITE" id="PS51085">
    <property type="entry name" value="2FE2S_FER_2"/>
    <property type="match status" value="1"/>
</dbReference>
<dbReference type="GO" id="GO:0051537">
    <property type="term" value="F:2 iron, 2 sulfur cluster binding"/>
    <property type="evidence" value="ECO:0007669"/>
    <property type="project" value="UniProtKB-KW"/>
</dbReference>
<dbReference type="GO" id="GO:0016491">
    <property type="term" value="F:oxidoreductase activity"/>
    <property type="evidence" value="ECO:0007669"/>
    <property type="project" value="UniProtKB-KW"/>
</dbReference>
<dbReference type="Pfam" id="PF00111">
    <property type="entry name" value="Fer2"/>
    <property type="match status" value="1"/>
</dbReference>
<dbReference type="RefSeq" id="WP_014737328.1">
    <property type="nucleotide sequence ID" value="NC_017954.1"/>
</dbReference>
<dbReference type="KEGG" id="thg:TCELL_0654"/>
<evidence type="ECO:0000256" key="2">
    <source>
        <dbReference type="ARBA" id="ARBA00022723"/>
    </source>
</evidence>
<feature type="domain" description="2Fe-2S ferredoxin-type" evidence="6">
    <location>
        <begin position="2"/>
        <end position="78"/>
    </location>
</feature>
<reference evidence="7 8" key="1">
    <citation type="journal article" date="2012" name="J. Bacteriol.">
        <title>Complete genome sequence of the hyperthermophilic cellulolytic Crenarchaeon 'Thermogladius cellulolyticus' 1633.</title>
        <authorList>
            <person name="Mardanov A.V."/>
            <person name="Kochetkova T.V."/>
            <person name="Beletsky A.V."/>
            <person name="Bonch-Osmolovskaya E.A."/>
            <person name="Ravin N.V."/>
            <person name="Skryabin K.G."/>
        </authorList>
    </citation>
    <scope>NUCLEOTIDE SEQUENCE [LARGE SCALE GENOMIC DNA]</scope>
    <source>
        <strain evidence="8">DSM 22663 / VKM B-2946 / 1633</strain>
    </source>
</reference>
<evidence type="ECO:0000256" key="1">
    <source>
        <dbReference type="ARBA" id="ARBA00022714"/>
    </source>
</evidence>
<proteinExistence type="predicted"/>
<evidence type="ECO:0000313" key="8">
    <source>
        <dbReference type="Proteomes" id="UP000005270"/>
    </source>
</evidence>
<dbReference type="GeneID" id="13012967"/>
<evidence type="ECO:0000256" key="5">
    <source>
        <dbReference type="ARBA" id="ARBA00023014"/>
    </source>
</evidence>
<dbReference type="Pfam" id="PF01799">
    <property type="entry name" value="Fer2_2"/>
    <property type="match status" value="1"/>
</dbReference>
<keyword evidence="1" id="KW-0001">2Fe-2S</keyword>
<dbReference type="InterPro" id="IPR006058">
    <property type="entry name" value="2Fe2S_fd_BS"/>
</dbReference>
<evidence type="ECO:0000313" key="7">
    <source>
        <dbReference type="EMBL" id="AFK51078.1"/>
    </source>
</evidence>
<dbReference type="Gene3D" id="3.10.20.30">
    <property type="match status" value="1"/>
</dbReference>
<evidence type="ECO:0000256" key="3">
    <source>
        <dbReference type="ARBA" id="ARBA00023002"/>
    </source>
</evidence>
<dbReference type="PROSITE" id="PS00197">
    <property type="entry name" value="2FE2S_FER_1"/>
    <property type="match status" value="1"/>
</dbReference>
<dbReference type="InterPro" id="IPR002888">
    <property type="entry name" value="2Fe-2S-bd"/>
</dbReference>
<keyword evidence="8" id="KW-1185">Reference proteome</keyword>
<dbReference type="InterPro" id="IPR036884">
    <property type="entry name" value="2Fe-2S-bd_dom_sf"/>
</dbReference>
<keyword evidence="5" id="KW-0411">Iron-sulfur</keyword>
<name>I3TE90_THEC1</name>